<organism evidence="2 3">
    <name type="scientific">Allacma fusca</name>
    <dbReference type="NCBI Taxonomy" id="39272"/>
    <lineage>
        <taxon>Eukaryota</taxon>
        <taxon>Metazoa</taxon>
        <taxon>Ecdysozoa</taxon>
        <taxon>Arthropoda</taxon>
        <taxon>Hexapoda</taxon>
        <taxon>Collembola</taxon>
        <taxon>Symphypleona</taxon>
        <taxon>Sminthuridae</taxon>
        <taxon>Allacma</taxon>
    </lineage>
</organism>
<sequence length="285" mass="31964">MLAAAASHSPLLLGKIVPSVGRVFLRHFHPPSEGKSVLRAVNRSLRDRSLVLHSKMEPRKIALIYLDNLKMSFDRSINPGIPILRRLMSSKPPDDKGERPVTNRIDPNKQRIDIEAWKTSSSKQSIIQAITSILKLVLGLVVDLVLMIFRLLRSLIGDKGKKVIDDATKTGAGAEIKKGVEKSKEIAARELPKLNEKLEKSIPIAKQNMTNFSSKVNQELSSNASGEEKFGRVMGMVGDLTKTSRPFQIFIAFLLTAFVFQVLKFLFWLLFGWRKCDCTKKDGKR</sequence>
<dbReference type="AlphaFoldDB" id="A0A8J2M8P1"/>
<protein>
    <submittedName>
        <fullName evidence="2">Uncharacterized protein</fullName>
    </submittedName>
</protein>
<keyword evidence="3" id="KW-1185">Reference proteome</keyword>
<evidence type="ECO:0000313" key="3">
    <source>
        <dbReference type="Proteomes" id="UP000708208"/>
    </source>
</evidence>
<proteinExistence type="predicted"/>
<evidence type="ECO:0000313" key="2">
    <source>
        <dbReference type="EMBL" id="CAG7833975.1"/>
    </source>
</evidence>
<comment type="caution">
    <text evidence="2">The sequence shown here is derived from an EMBL/GenBank/DDBJ whole genome shotgun (WGS) entry which is preliminary data.</text>
</comment>
<keyword evidence="1" id="KW-0472">Membrane</keyword>
<keyword evidence="1" id="KW-1133">Transmembrane helix</keyword>
<evidence type="ECO:0000256" key="1">
    <source>
        <dbReference type="SAM" id="Phobius"/>
    </source>
</evidence>
<accession>A0A8J2M8P1</accession>
<dbReference type="Proteomes" id="UP000708208">
    <property type="component" value="Unassembled WGS sequence"/>
</dbReference>
<keyword evidence="1" id="KW-0812">Transmembrane</keyword>
<feature type="transmembrane region" description="Helical" evidence="1">
    <location>
        <begin position="249"/>
        <end position="271"/>
    </location>
</feature>
<gene>
    <name evidence="2" type="ORF">AFUS01_LOCUS43528</name>
</gene>
<dbReference type="EMBL" id="CAJVCH010570072">
    <property type="protein sequence ID" value="CAG7833975.1"/>
    <property type="molecule type" value="Genomic_DNA"/>
</dbReference>
<name>A0A8J2M8P1_9HEXA</name>
<reference evidence="2" key="1">
    <citation type="submission" date="2021-06" db="EMBL/GenBank/DDBJ databases">
        <authorList>
            <person name="Hodson N. C."/>
            <person name="Mongue J. A."/>
            <person name="Jaron S. K."/>
        </authorList>
    </citation>
    <scope>NUCLEOTIDE SEQUENCE</scope>
</reference>